<accession>A0A2U2DV20</accession>
<dbReference type="Proteomes" id="UP000245252">
    <property type="component" value="Unassembled WGS sequence"/>
</dbReference>
<dbReference type="RefSeq" id="WP_109457250.1">
    <property type="nucleotide sequence ID" value="NZ_QFBC01000002.1"/>
</dbReference>
<keyword evidence="3" id="KW-1185">Reference proteome</keyword>
<reference evidence="2 3" key="1">
    <citation type="submission" date="2018-05" db="EMBL/GenBank/DDBJ databases">
        <title>The draft genome of strain NS-104.</title>
        <authorList>
            <person name="Hang P."/>
            <person name="Jiang J."/>
        </authorList>
    </citation>
    <scope>NUCLEOTIDE SEQUENCE [LARGE SCALE GENOMIC DNA]</scope>
    <source>
        <strain evidence="2 3">NS-104</strain>
    </source>
</reference>
<keyword evidence="1" id="KW-1133">Transmembrane helix</keyword>
<evidence type="ECO:0000313" key="3">
    <source>
        <dbReference type="Proteomes" id="UP000245252"/>
    </source>
</evidence>
<protein>
    <submittedName>
        <fullName evidence="2">Uncharacterized protein</fullName>
    </submittedName>
</protein>
<evidence type="ECO:0000313" key="2">
    <source>
        <dbReference type="EMBL" id="PWE57147.1"/>
    </source>
</evidence>
<sequence length="93" mass="10604">MIWFLVPFAMIGAGVVTLIIIVVSAELIRAARQSKRVAAVAVRYNCQGRRRITAKEWCFAFRRELTSGYSSLRIGYVDIPRNPDQPMRARLPH</sequence>
<feature type="transmembrane region" description="Helical" evidence="1">
    <location>
        <begin position="6"/>
        <end position="28"/>
    </location>
</feature>
<proteinExistence type="predicted"/>
<organism evidence="2 3">
    <name type="scientific">Metarhizobium album</name>
    <dbReference type="NCBI Taxonomy" id="2182425"/>
    <lineage>
        <taxon>Bacteria</taxon>
        <taxon>Pseudomonadati</taxon>
        <taxon>Pseudomonadota</taxon>
        <taxon>Alphaproteobacteria</taxon>
        <taxon>Hyphomicrobiales</taxon>
        <taxon>Rhizobiaceae</taxon>
        <taxon>Metarhizobium</taxon>
    </lineage>
</organism>
<keyword evidence="1" id="KW-0472">Membrane</keyword>
<gene>
    <name evidence="2" type="ORF">DEM27_05765</name>
</gene>
<name>A0A2U2DV20_9HYPH</name>
<comment type="caution">
    <text evidence="2">The sequence shown here is derived from an EMBL/GenBank/DDBJ whole genome shotgun (WGS) entry which is preliminary data.</text>
</comment>
<keyword evidence="1" id="KW-0812">Transmembrane</keyword>
<evidence type="ECO:0000256" key="1">
    <source>
        <dbReference type="SAM" id="Phobius"/>
    </source>
</evidence>
<dbReference type="EMBL" id="QFBC01000002">
    <property type="protein sequence ID" value="PWE57147.1"/>
    <property type="molecule type" value="Genomic_DNA"/>
</dbReference>
<dbReference type="AlphaFoldDB" id="A0A2U2DV20"/>